<dbReference type="STRING" id="570519.SAMN04488116_0313"/>
<evidence type="ECO:0000313" key="5">
    <source>
        <dbReference type="EMBL" id="SHG21258.1"/>
    </source>
</evidence>
<evidence type="ECO:0000259" key="4">
    <source>
        <dbReference type="PROSITE" id="PS01124"/>
    </source>
</evidence>
<dbReference type="PROSITE" id="PS00041">
    <property type="entry name" value="HTH_ARAC_FAMILY_1"/>
    <property type="match status" value="1"/>
</dbReference>
<gene>
    <name evidence="5" type="ORF">SAMN04488116_0313</name>
</gene>
<dbReference type="AlphaFoldDB" id="A0A1M5HZ11"/>
<evidence type="ECO:0000313" key="6">
    <source>
        <dbReference type="Proteomes" id="UP000184532"/>
    </source>
</evidence>
<dbReference type="InterPro" id="IPR018062">
    <property type="entry name" value="HTH_AraC-typ_CS"/>
</dbReference>
<dbReference type="SUPFAM" id="SSF46689">
    <property type="entry name" value="Homeodomain-like"/>
    <property type="match status" value="2"/>
</dbReference>
<evidence type="ECO:0000256" key="2">
    <source>
        <dbReference type="ARBA" id="ARBA00023125"/>
    </source>
</evidence>
<dbReference type="EMBL" id="FQWL01000001">
    <property type="protein sequence ID" value="SHG21258.1"/>
    <property type="molecule type" value="Genomic_DNA"/>
</dbReference>
<dbReference type="Gene3D" id="2.60.120.10">
    <property type="entry name" value="Jelly Rolls"/>
    <property type="match status" value="1"/>
</dbReference>
<evidence type="ECO:0000256" key="3">
    <source>
        <dbReference type="ARBA" id="ARBA00023163"/>
    </source>
</evidence>
<keyword evidence="1" id="KW-0805">Transcription regulation</keyword>
<dbReference type="Gene3D" id="1.10.10.60">
    <property type="entry name" value="Homeodomain-like"/>
    <property type="match status" value="2"/>
</dbReference>
<dbReference type="Pfam" id="PF12833">
    <property type="entry name" value="HTH_18"/>
    <property type="match status" value="1"/>
</dbReference>
<protein>
    <submittedName>
        <fullName evidence="5">AraC-type DNA-binding protein</fullName>
    </submittedName>
</protein>
<proteinExistence type="predicted"/>
<organism evidence="5 6">
    <name type="scientific">Flagellimonas flava</name>
    <dbReference type="NCBI Taxonomy" id="570519"/>
    <lineage>
        <taxon>Bacteria</taxon>
        <taxon>Pseudomonadati</taxon>
        <taxon>Bacteroidota</taxon>
        <taxon>Flavobacteriia</taxon>
        <taxon>Flavobacteriales</taxon>
        <taxon>Flavobacteriaceae</taxon>
        <taxon>Flagellimonas</taxon>
    </lineage>
</organism>
<dbReference type="PANTHER" id="PTHR43280">
    <property type="entry name" value="ARAC-FAMILY TRANSCRIPTIONAL REGULATOR"/>
    <property type="match status" value="1"/>
</dbReference>
<dbReference type="InterPro" id="IPR018060">
    <property type="entry name" value="HTH_AraC"/>
</dbReference>
<name>A0A1M5HZ11_9FLAO</name>
<dbReference type="InterPro" id="IPR011051">
    <property type="entry name" value="RmlC_Cupin_sf"/>
</dbReference>
<dbReference type="PROSITE" id="PS01124">
    <property type="entry name" value="HTH_ARAC_FAMILY_2"/>
    <property type="match status" value="1"/>
</dbReference>
<dbReference type="SMART" id="SM00342">
    <property type="entry name" value="HTH_ARAC"/>
    <property type="match status" value="1"/>
</dbReference>
<feature type="domain" description="HTH araC/xylS-type" evidence="4">
    <location>
        <begin position="189"/>
        <end position="288"/>
    </location>
</feature>
<evidence type="ECO:0000256" key="1">
    <source>
        <dbReference type="ARBA" id="ARBA00023015"/>
    </source>
</evidence>
<keyword evidence="6" id="KW-1185">Reference proteome</keyword>
<reference evidence="6" key="1">
    <citation type="submission" date="2016-11" db="EMBL/GenBank/DDBJ databases">
        <authorList>
            <person name="Varghese N."/>
            <person name="Submissions S."/>
        </authorList>
    </citation>
    <scope>NUCLEOTIDE SEQUENCE [LARGE SCALE GENOMIC DNA]</scope>
    <source>
        <strain evidence="6">DSM 22638</strain>
    </source>
</reference>
<dbReference type="PANTHER" id="PTHR43280:SF27">
    <property type="entry name" value="TRANSCRIPTIONAL REGULATOR MTLR"/>
    <property type="match status" value="1"/>
</dbReference>
<dbReference type="Proteomes" id="UP000184532">
    <property type="component" value="Unassembled WGS sequence"/>
</dbReference>
<dbReference type="InterPro" id="IPR014710">
    <property type="entry name" value="RmlC-like_jellyroll"/>
</dbReference>
<dbReference type="GO" id="GO:0003700">
    <property type="term" value="F:DNA-binding transcription factor activity"/>
    <property type="evidence" value="ECO:0007669"/>
    <property type="project" value="InterPro"/>
</dbReference>
<sequence length="289" mass="33330">MINLSPNNKLKVLPFKIPKPKNEALVYQEDREHVFYNQLHQHGEIQISFVEKGLGSLVVGDTINEYRENDILVIGGFLPHVFKSDSKAAHQSVMYTLFFDKDAFGETFFDIPDLSSLQDFFEKSKHGMKILSKKDHIIPLFKSLAKQNKVEQMATLLLVLNLISKAKTAPLSSFVYKKMYSDDEGKRMGDVFRFAMEKFHEPITLDQVSNVANMSKNAFCRYFRKRTNKTFFQFLIEIRVEQASKFISSGAELSISMIAERCGFKNIANFNRKFKQIKGCTPSQYRAKF</sequence>
<dbReference type="GO" id="GO:0043565">
    <property type="term" value="F:sequence-specific DNA binding"/>
    <property type="evidence" value="ECO:0007669"/>
    <property type="project" value="InterPro"/>
</dbReference>
<dbReference type="SUPFAM" id="SSF51182">
    <property type="entry name" value="RmlC-like cupins"/>
    <property type="match status" value="1"/>
</dbReference>
<dbReference type="InterPro" id="IPR009057">
    <property type="entry name" value="Homeodomain-like_sf"/>
</dbReference>
<keyword evidence="3" id="KW-0804">Transcription</keyword>
<dbReference type="PRINTS" id="PR00032">
    <property type="entry name" value="HTHARAC"/>
</dbReference>
<accession>A0A1M5HZ11</accession>
<keyword evidence="2 5" id="KW-0238">DNA-binding</keyword>
<dbReference type="InterPro" id="IPR020449">
    <property type="entry name" value="Tscrpt_reg_AraC-type_HTH"/>
</dbReference>